<dbReference type="RefSeq" id="WP_066354308.1">
    <property type="nucleotide sequence ID" value="NZ_CBCSFJ010000013.1"/>
</dbReference>
<dbReference type="Proteomes" id="UP000092213">
    <property type="component" value="Chromosome"/>
</dbReference>
<evidence type="ECO:0000313" key="2">
    <source>
        <dbReference type="EMBL" id="ANN73447.1"/>
    </source>
</evidence>
<dbReference type="KEGG" id="bbro:BAU06_20175"/>
<keyword evidence="3" id="KW-1185">Reference proteome</keyword>
<dbReference type="EMBL" id="CP016171">
    <property type="protein sequence ID" value="ANN73447.1"/>
    <property type="molecule type" value="Genomic_DNA"/>
</dbReference>
<dbReference type="OrthoDB" id="8637163at2"/>
<protein>
    <submittedName>
        <fullName evidence="2">Uncharacterized protein</fullName>
    </submittedName>
</protein>
<sequence length="76" mass="8139">MSTSPTNNIGTTTLTRETSNLDELYRDNMNTPVLDIASAQKFAELSGVVNVKAACAVGMTKLIISCCKDIMRIVGT</sequence>
<name>A0A193FKM2_9BORD</name>
<evidence type="ECO:0000313" key="3">
    <source>
        <dbReference type="Proteomes" id="UP000091897"/>
    </source>
</evidence>
<evidence type="ECO:0000313" key="1">
    <source>
        <dbReference type="EMBL" id="ANN68307.1"/>
    </source>
</evidence>
<dbReference type="Proteomes" id="UP000091897">
    <property type="component" value="Chromosome"/>
</dbReference>
<gene>
    <name evidence="1" type="ORF">BAU06_20175</name>
    <name evidence="2" type="ORF">BAU08_20705</name>
</gene>
<accession>A0A193FKM2</accession>
<proteinExistence type="predicted"/>
<dbReference type="AlphaFoldDB" id="A0A193FKM2"/>
<reference evidence="3 4" key="1">
    <citation type="submission" date="2016-06" db="EMBL/GenBank/DDBJ databases">
        <title>Complete genome sequences of Bordetella bronchialis and Bordetella flabilis.</title>
        <authorList>
            <person name="LiPuma J.J."/>
            <person name="Spilker T."/>
        </authorList>
    </citation>
    <scope>NUCLEOTIDE SEQUENCE [LARGE SCALE GENOMIC DNA]</scope>
    <source>
        <strain evidence="2 4">AU17976</strain>
        <strain evidence="1 3">AU3182</strain>
    </source>
</reference>
<evidence type="ECO:0000313" key="4">
    <source>
        <dbReference type="Proteomes" id="UP000092213"/>
    </source>
</evidence>
<dbReference type="EMBL" id="CP016170">
    <property type="protein sequence ID" value="ANN68307.1"/>
    <property type="molecule type" value="Genomic_DNA"/>
</dbReference>
<organism evidence="2 4">
    <name type="scientific">Bordetella bronchialis</name>
    <dbReference type="NCBI Taxonomy" id="463025"/>
    <lineage>
        <taxon>Bacteria</taxon>
        <taxon>Pseudomonadati</taxon>
        <taxon>Pseudomonadota</taxon>
        <taxon>Betaproteobacteria</taxon>
        <taxon>Burkholderiales</taxon>
        <taxon>Alcaligenaceae</taxon>
        <taxon>Bordetella</taxon>
    </lineage>
</organism>